<organism evidence="8 9">
    <name type="scientific">Theileria equi strain WA</name>
    <dbReference type="NCBI Taxonomy" id="1537102"/>
    <lineage>
        <taxon>Eukaryota</taxon>
        <taxon>Sar</taxon>
        <taxon>Alveolata</taxon>
        <taxon>Apicomplexa</taxon>
        <taxon>Aconoidasida</taxon>
        <taxon>Piroplasmida</taxon>
        <taxon>Theileriidae</taxon>
        <taxon>Theileria</taxon>
    </lineage>
</organism>
<dbReference type="AlphaFoldDB" id="L0B1G7"/>
<evidence type="ECO:0000256" key="1">
    <source>
        <dbReference type="ARBA" id="ARBA00000135"/>
    </source>
</evidence>
<dbReference type="EMBL" id="CP001670">
    <property type="protein sequence ID" value="AFZ81343.1"/>
    <property type="molecule type" value="Genomic_DNA"/>
</dbReference>
<dbReference type="VEuPathDB" id="PiroplasmaDB:BEWA_007520"/>
<dbReference type="eggNOG" id="KOG2597">
    <property type="taxonomic scope" value="Eukaryota"/>
</dbReference>
<evidence type="ECO:0000256" key="2">
    <source>
        <dbReference type="ARBA" id="ARBA00009528"/>
    </source>
</evidence>
<dbReference type="PANTHER" id="PTHR11963">
    <property type="entry name" value="LEUCINE AMINOPEPTIDASE-RELATED"/>
    <property type="match status" value="1"/>
</dbReference>
<evidence type="ECO:0000313" key="9">
    <source>
        <dbReference type="Proteomes" id="UP000031512"/>
    </source>
</evidence>
<comment type="similarity">
    <text evidence="2">Belongs to the peptidase M17 family.</text>
</comment>
<evidence type="ECO:0000256" key="3">
    <source>
        <dbReference type="ARBA" id="ARBA00012565"/>
    </source>
</evidence>
<proteinExistence type="inferred from homology"/>
<dbReference type="InterPro" id="IPR000819">
    <property type="entry name" value="Peptidase_M17_C"/>
</dbReference>
<dbReference type="HAMAP" id="MF_00181">
    <property type="entry name" value="Cytosol_peptidase_M17"/>
    <property type="match status" value="1"/>
</dbReference>
<dbReference type="GO" id="GO:0030145">
    <property type="term" value="F:manganese ion binding"/>
    <property type="evidence" value="ECO:0007669"/>
    <property type="project" value="InterPro"/>
</dbReference>
<dbReference type="RefSeq" id="XP_004831009.1">
    <property type="nucleotide sequence ID" value="XM_004830952.1"/>
</dbReference>
<keyword evidence="6 8" id="KW-0378">Hydrolase</keyword>
<dbReference type="KEGG" id="beq:BEWA_007520"/>
<name>L0B1G7_THEEQ</name>
<dbReference type="EC" id="3.4.11.1" evidence="3"/>
<evidence type="ECO:0000259" key="7">
    <source>
        <dbReference type="PROSITE" id="PS00631"/>
    </source>
</evidence>
<keyword evidence="9" id="KW-1185">Reference proteome</keyword>
<dbReference type="GO" id="GO:0070006">
    <property type="term" value="F:metalloaminopeptidase activity"/>
    <property type="evidence" value="ECO:0007669"/>
    <property type="project" value="InterPro"/>
</dbReference>
<dbReference type="GO" id="GO:0006508">
    <property type="term" value="P:proteolysis"/>
    <property type="evidence" value="ECO:0007669"/>
    <property type="project" value="UniProtKB-KW"/>
</dbReference>
<sequence length="519" mass="56425">MASDFPTTQSPEGLVNVAFQNVAAFDWTALHLSPSNNAVIHLSFSSEVESKGDEYDLKSLGYFPSAHIPVDSPLLLLARTHKFSAGLGDKLEHITVNSSGTFTLDLVLGCGKNSEFLLSDLYTLTKGVAEVLTKYKISKAAFVLEHMESEFIEGLLTGTFVNLSVDNRFKKDAKHEYYLKDVLVFHSDKDVEHTEERSKVFSSAMHLTRELVTAPPNYANTVSISTFIKKHFEELGLEVKVLEKDECEKLGMGAYLAVSQGSKYPPKFIHATYKGEGPIKKKIALVGKGIMFDAGGYNMKSAASEIHLMKFDMGGMATVFGAAKAIAGLGPKGLEVHFVSATCENMVDANSYRPGDIITASDGKTIEVTNTDAEGRLTLADALCYAGKLDVDVILDIATLTGAQIIALGYNYSAFFASSDELAEVFAKSVKLSGELSWRMPLAKEYRDSLKSKVADLANHSPEVKAGTIGAALFLQEFVKKPWVHVDIAGPAFDKSTGRGTGYFVRTLTNFVLELARTS</sequence>
<dbReference type="InterPro" id="IPR011356">
    <property type="entry name" value="Leucine_aapep/pepB"/>
</dbReference>
<dbReference type="InterPro" id="IPR043472">
    <property type="entry name" value="Macro_dom-like"/>
</dbReference>
<gene>
    <name evidence="8" type="ORF">BEWA_007520</name>
</gene>
<reference evidence="8 9" key="1">
    <citation type="journal article" date="2012" name="BMC Genomics">
        <title>Comparative genomic analysis and phylogenetic position of Theileria equi.</title>
        <authorList>
            <person name="Kappmeyer L.S."/>
            <person name="Thiagarajan M."/>
            <person name="Herndon D.R."/>
            <person name="Ramsay J.D."/>
            <person name="Caler E."/>
            <person name="Djikeng A."/>
            <person name="Gillespie J.J."/>
            <person name="Lau A.O."/>
            <person name="Roalson E.H."/>
            <person name="Silva J.C."/>
            <person name="Silva M.G."/>
            <person name="Suarez C.E."/>
            <person name="Ueti M.W."/>
            <person name="Nene V.M."/>
            <person name="Mealey R.H."/>
            <person name="Knowles D.P."/>
            <person name="Brayton K.A."/>
        </authorList>
    </citation>
    <scope>NUCLEOTIDE SEQUENCE [LARGE SCALE GENOMIC DNA]</scope>
    <source>
        <strain evidence="8 9">WA</strain>
    </source>
</reference>
<dbReference type="MEROPS" id="M17.008"/>
<dbReference type="CDD" id="cd00433">
    <property type="entry name" value="Peptidase_M17"/>
    <property type="match status" value="1"/>
</dbReference>
<dbReference type="SUPFAM" id="SSF53187">
    <property type="entry name" value="Zn-dependent exopeptidases"/>
    <property type="match status" value="1"/>
</dbReference>
<dbReference type="InterPro" id="IPR023042">
    <property type="entry name" value="Peptidase_M17_leu_NH2_pept"/>
</dbReference>
<evidence type="ECO:0000313" key="8">
    <source>
        <dbReference type="EMBL" id="AFZ81343.1"/>
    </source>
</evidence>
<evidence type="ECO:0000256" key="4">
    <source>
        <dbReference type="ARBA" id="ARBA00022438"/>
    </source>
</evidence>
<dbReference type="Gene3D" id="3.40.220.10">
    <property type="entry name" value="Leucine Aminopeptidase, subunit E, domain 1"/>
    <property type="match status" value="1"/>
</dbReference>
<feature type="domain" description="Cytosol aminopeptidase" evidence="7">
    <location>
        <begin position="370"/>
        <end position="377"/>
    </location>
</feature>
<comment type="catalytic activity">
    <reaction evidence="1">
        <text>Release of an N-terminal amino acid, Xaa-|-Yaa-, in which Xaa is preferably Leu, but may be other amino acids including Pro although not Arg or Lys, and Yaa may be Pro. Amino acid amides and methyl esters are also readily hydrolyzed, but rates on arylamides are exceedingly low.</text>
        <dbReference type="EC" id="3.4.11.1"/>
    </reaction>
</comment>
<dbReference type="SUPFAM" id="SSF52949">
    <property type="entry name" value="Macro domain-like"/>
    <property type="match status" value="1"/>
</dbReference>
<dbReference type="Proteomes" id="UP000031512">
    <property type="component" value="Chromosome 3"/>
</dbReference>
<dbReference type="Pfam" id="PF00883">
    <property type="entry name" value="Peptidase_M17"/>
    <property type="match status" value="1"/>
</dbReference>
<dbReference type="Gene3D" id="3.40.630.10">
    <property type="entry name" value="Zn peptidases"/>
    <property type="match status" value="1"/>
</dbReference>
<dbReference type="PROSITE" id="PS00631">
    <property type="entry name" value="CYTOSOL_AP"/>
    <property type="match status" value="1"/>
</dbReference>
<accession>L0B1G7</accession>
<dbReference type="PANTHER" id="PTHR11963:SF23">
    <property type="entry name" value="CYTOSOL AMINOPEPTIDASE"/>
    <property type="match status" value="1"/>
</dbReference>
<evidence type="ECO:0000256" key="6">
    <source>
        <dbReference type="ARBA" id="ARBA00022801"/>
    </source>
</evidence>
<dbReference type="GeneID" id="15804719"/>
<dbReference type="OrthoDB" id="412814at2759"/>
<dbReference type="GO" id="GO:0005737">
    <property type="term" value="C:cytoplasm"/>
    <property type="evidence" value="ECO:0007669"/>
    <property type="project" value="InterPro"/>
</dbReference>
<protein>
    <recommendedName>
        <fullName evidence="3">leucyl aminopeptidase</fullName>
        <ecNumber evidence="3">3.4.11.1</ecNumber>
    </recommendedName>
</protein>
<dbReference type="STRING" id="1537102.L0B1G7"/>
<keyword evidence="5" id="KW-0645">Protease</keyword>
<dbReference type="PRINTS" id="PR00481">
    <property type="entry name" value="LAMNOPPTDASE"/>
</dbReference>
<keyword evidence="4 8" id="KW-0031">Aminopeptidase</keyword>
<evidence type="ECO:0000256" key="5">
    <source>
        <dbReference type="ARBA" id="ARBA00022670"/>
    </source>
</evidence>